<feature type="transmembrane region" description="Helical" evidence="1">
    <location>
        <begin position="235"/>
        <end position="252"/>
    </location>
</feature>
<protein>
    <submittedName>
        <fullName evidence="2">Uncharacterized protein</fullName>
    </submittedName>
</protein>
<feature type="transmembrane region" description="Helical" evidence="1">
    <location>
        <begin position="7"/>
        <end position="29"/>
    </location>
</feature>
<dbReference type="Proteomes" id="UP000237350">
    <property type="component" value="Unassembled WGS sequence"/>
</dbReference>
<feature type="transmembrane region" description="Helical" evidence="1">
    <location>
        <begin position="80"/>
        <end position="102"/>
    </location>
</feature>
<organism evidence="2 3">
    <name type="scientific">Alkalispirochaeta sphaeroplastigenens</name>
    <dbReference type="NCBI Taxonomy" id="1187066"/>
    <lineage>
        <taxon>Bacteria</taxon>
        <taxon>Pseudomonadati</taxon>
        <taxon>Spirochaetota</taxon>
        <taxon>Spirochaetia</taxon>
        <taxon>Spirochaetales</taxon>
        <taxon>Spirochaetaceae</taxon>
        <taxon>Alkalispirochaeta</taxon>
    </lineage>
</organism>
<dbReference type="RefSeq" id="WP_103680126.1">
    <property type="nucleotide sequence ID" value="NZ_LPWH01000063.1"/>
</dbReference>
<evidence type="ECO:0000256" key="1">
    <source>
        <dbReference type="SAM" id="Phobius"/>
    </source>
</evidence>
<sequence>MTRIARIHTLAALMALVFLTGGFLLGSLARTMPLFQGGDGSGFSPSQGWALLGAVITWGIFCSAAAVYMRVFRRSPSVTVFFVILFFLFSSLDITKVGQLMIPATSWRHLSPILSRVTSFGWIAGTLALFTGGLCAGGGSLQRHGVSLLALLAVSLGLSWTVPLDSLALPEHLVYPMGLRLSVDTVMLVVLFLGVVSFFQVALAVRERRPLFTALAAAALALGRVLLFYRTEISLILLGAGFLLLGVLVFAVENYRDYLLE</sequence>
<gene>
    <name evidence="2" type="ORF">AU468_07215</name>
</gene>
<feature type="transmembrane region" description="Helical" evidence="1">
    <location>
        <begin position="49"/>
        <end position="68"/>
    </location>
</feature>
<dbReference type="OrthoDB" id="9953196at2"/>
<keyword evidence="1" id="KW-0812">Transmembrane</keyword>
<dbReference type="AlphaFoldDB" id="A0A2S4JR87"/>
<name>A0A2S4JR87_9SPIO</name>
<feature type="transmembrane region" description="Helical" evidence="1">
    <location>
        <begin position="211"/>
        <end position="229"/>
    </location>
</feature>
<dbReference type="EMBL" id="LPWH01000063">
    <property type="protein sequence ID" value="POR02035.1"/>
    <property type="molecule type" value="Genomic_DNA"/>
</dbReference>
<comment type="caution">
    <text evidence="2">The sequence shown here is derived from an EMBL/GenBank/DDBJ whole genome shotgun (WGS) entry which is preliminary data.</text>
</comment>
<feature type="transmembrane region" description="Helical" evidence="1">
    <location>
        <begin position="148"/>
        <end position="169"/>
    </location>
</feature>
<reference evidence="3" key="1">
    <citation type="submission" date="2015-12" db="EMBL/GenBank/DDBJ databases">
        <authorList>
            <person name="Lodha T.D."/>
            <person name="Chintalapati S."/>
            <person name="Chintalapati V.R."/>
            <person name="Sravanthi T."/>
        </authorList>
    </citation>
    <scope>NUCLEOTIDE SEQUENCE [LARGE SCALE GENOMIC DNA]</scope>
    <source>
        <strain evidence="3">JC133</strain>
    </source>
</reference>
<proteinExistence type="predicted"/>
<accession>A0A2S4JR87</accession>
<feature type="transmembrane region" description="Helical" evidence="1">
    <location>
        <begin position="122"/>
        <end position="141"/>
    </location>
</feature>
<keyword evidence="1" id="KW-1133">Transmembrane helix</keyword>
<feature type="transmembrane region" description="Helical" evidence="1">
    <location>
        <begin position="181"/>
        <end position="204"/>
    </location>
</feature>
<keyword evidence="3" id="KW-1185">Reference proteome</keyword>
<keyword evidence="1" id="KW-0472">Membrane</keyword>
<evidence type="ECO:0000313" key="3">
    <source>
        <dbReference type="Proteomes" id="UP000237350"/>
    </source>
</evidence>
<evidence type="ECO:0000313" key="2">
    <source>
        <dbReference type="EMBL" id="POR02035.1"/>
    </source>
</evidence>